<dbReference type="Gene3D" id="1.10.760.10">
    <property type="entry name" value="Cytochrome c-like domain"/>
    <property type="match status" value="1"/>
</dbReference>
<dbReference type="InterPro" id="IPR036909">
    <property type="entry name" value="Cyt_c-like_dom_sf"/>
</dbReference>
<reference evidence="7" key="1">
    <citation type="submission" date="2021-01" db="EMBL/GenBank/DDBJ databases">
        <title>Fulvivirga kasyanovii gen. nov., sp nov., a novel member of the phylum Bacteroidetes isolated from seawater in a mussel farm.</title>
        <authorList>
            <person name="Zhao L.-H."/>
            <person name="Wang Z.-J."/>
        </authorList>
    </citation>
    <scope>NUCLEOTIDE SEQUENCE</scope>
    <source>
        <strain evidence="7">2943</strain>
    </source>
</reference>
<evidence type="ECO:0000256" key="1">
    <source>
        <dbReference type="ARBA" id="ARBA00022617"/>
    </source>
</evidence>
<feature type="signal peptide" evidence="5">
    <location>
        <begin position="1"/>
        <end position="23"/>
    </location>
</feature>
<keyword evidence="8" id="KW-1185">Reference proteome</keyword>
<dbReference type="PROSITE" id="PS51007">
    <property type="entry name" value="CYTC"/>
    <property type="match status" value="1"/>
</dbReference>
<name>A0A937F7C7_9BACT</name>
<evidence type="ECO:0000256" key="4">
    <source>
        <dbReference type="PROSITE-ProRule" id="PRU00433"/>
    </source>
</evidence>
<accession>A0A937F7C7</accession>
<keyword evidence="3 4" id="KW-0408">Iron</keyword>
<evidence type="ECO:0000256" key="5">
    <source>
        <dbReference type="SAM" id="SignalP"/>
    </source>
</evidence>
<dbReference type="Proteomes" id="UP000659388">
    <property type="component" value="Unassembled WGS sequence"/>
</dbReference>
<evidence type="ECO:0000256" key="2">
    <source>
        <dbReference type="ARBA" id="ARBA00022723"/>
    </source>
</evidence>
<evidence type="ECO:0000313" key="8">
    <source>
        <dbReference type="Proteomes" id="UP000659388"/>
    </source>
</evidence>
<dbReference type="EMBL" id="JAESIY010000002">
    <property type="protein sequence ID" value="MBL3655438.1"/>
    <property type="molecule type" value="Genomic_DNA"/>
</dbReference>
<keyword evidence="5" id="KW-0732">Signal</keyword>
<dbReference type="Pfam" id="PF13442">
    <property type="entry name" value="Cytochrome_CBB3"/>
    <property type="match status" value="1"/>
</dbReference>
<evidence type="ECO:0000259" key="6">
    <source>
        <dbReference type="PROSITE" id="PS51007"/>
    </source>
</evidence>
<sequence>MNIYRNIKIVFGIALAASLASCAAGGEDQGLEYAPNMYHSVPYEPLTQITDESAGTAAEWLDENSDGHGEYYNSNPLNPHGMTMRIPPANTVKRNKNGFLPYRLPKDSLTLASRTLKNPLPNTDEVIEDGHMLYNRFCEHCHGGAGQADGLVSEKFPGVANLTGAAYKDITEGHIFHVITWGKGLMGAHGSQLSPEERWKIAKFVKTLQK</sequence>
<protein>
    <submittedName>
        <fullName evidence="7">Cytochrome c</fullName>
    </submittedName>
</protein>
<evidence type="ECO:0000256" key="3">
    <source>
        <dbReference type="ARBA" id="ARBA00023004"/>
    </source>
</evidence>
<feature type="chain" id="PRO_5038012485" evidence="5">
    <location>
        <begin position="24"/>
        <end position="210"/>
    </location>
</feature>
<keyword evidence="2 4" id="KW-0479">Metal-binding</keyword>
<dbReference type="PANTHER" id="PTHR40394:SF2">
    <property type="entry name" value="QUINOL:CYTOCHROME C OXIDOREDUCTASE MEMBRANE PROTEIN"/>
    <property type="match status" value="1"/>
</dbReference>
<dbReference type="PROSITE" id="PS51257">
    <property type="entry name" value="PROKAR_LIPOPROTEIN"/>
    <property type="match status" value="1"/>
</dbReference>
<keyword evidence="1 4" id="KW-0349">Heme</keyword>
<comment type="caution">
    <text evidence="7">The sequence shown here is derived from an EMBL/GenBank/DDBJ whole genome shotgun (WGS) entry which is preliminary data.</text>
</comment>
<gene>
    <name evidence="7" type="ORF">JL102_04800</name>
</gene>
<dbReference type="GO" id="GO:0020037">
    <property type="term" value="F:heme binding"/>
    <property type="evidence" value="ECO:0007669"/>
    <property type="project" value="InterPro"/>
</dbReference>
<organism evidence="7 8">
    <name type="scientific">Fulvivirga sediminis</name>
    <dbReference type="NCBI Taxonomy" id="2803949"/>
    <lineage>
        <taxon>Bacteria</taxon>
        <taxon>Pseudomonadati</taxon>
        <taxon>Bacteroidota</taxon>
        <taxon>Cytophagia</taxon>
        <taxon>Cytophagales</taxon>
        <taxon>Fulvivirgaceae</taxon>
        <taxon>Fulvivirga</taxon>
    </lineage>
</organism>
<dbReference type="SUPFAM" id="SSF46626">
    <property type="entry name" value="Cytochrome c"/>
    <property type="match status" value="1"/>
</dbReference>
<dbReference type="AlphaFoldDB" id="A0A937F7C7"/>
<dbReference type="RefSeq" id="WP_202243108.1">
    <property type="nucleotide sequence ID" value="NZ_JAESIY010000002.1"/>
</dbReference>
<dbReference type="InterPro" id="IPR009056">
    <property type="entry name" value="Cyt_c-like_dom"/>
</dbReference>
<dbReference type="PANTHER" id="PTHR40394">
    <property type="entry name" value="LIPOPROTEIN-RELATED"/>
    <property type="match status" value="1"/>
</dbReference>
<dbReference type="GO" id="GO:0009055">
    <property type="term" value="F:electron transfer activity"/>
    <property type="evidence" value="ECO:0007669"/>
    <property type="project" value="InterPro"/>
</dbReference>
<proteinExistence type="predicted"/>
<dbReference type="GO" id="GO:0046872">
    <property type="term" value="F:metal ion binding"/>
    <property type="evidence" value="ECO:0007669"/>
    <property type="project" value="UniProtKB-KW"/>
</dbReference>
<feature type="domain" description="Cytochrome c" evidence="6">
    <location>
        <begin position="125"/>
        <end position="209"/>
    </location>
</feature>
<evidence type="ECO:0000313" key="7">
    <source>
        <dbReference type="EMBL" id="MBL3655438.1"/>
    </source>
</evidence>